<accession>A0ACC2N4A9</accession>
<evidence type="ECO:0000313" key="2">
    <source>
        <dbReference type="Proteomes" id="UP001239111"/>
    </source>
</evidence>
<sequence length="311" mass="35209">MDMYKKIHDSCLGGQPKTKTFAQLIQIVRDHVCPKKNEAMERCKFQQANQAPTEYIANHVARLKDLAAHCNFKDVNDAIRDQLECGIAGHGTRVALFSEEKLTYKKALQIATTTESALRNAVRTDKPYQSTVDPSINHFGPSRRRDSGKSFERKSDKGSTNTDSKANNFSSDRKYICFCCGMVNNHHLEKCRMKDISCNSFQGEGLMEKMCFKKHGKDSVISKCLSNFDSRKIDRGNVNFLRDDKTEESTTSEDYGLDFCPIFSRPLLENEESSLKIIADPMYVTVNILSKEIEMEIDSGAYVAAMSEFNQ</sequence>
<protein>
    <submittedName>
        <fullName evidence="1">Uncharacterized protein</fullName>
    </submittedName>
</protein>
<reference evidence="1" key="1">
    <citation type="submission" date="2023-04" db="EMBL/GenBank/DDBJ databases">
        <title>A chromosome-level genome assembly of the parasitoid wasp Eretmocerus hayati.</title>
        <authorList>
            <person name="Zhong Y."/>
            <person name="Liu S."/>
            <person name="Liu Y."/>
        </authorList>
    </citation>
    <scope>NUCLEOTIDE SEQUENCE</scope>
    <source>
        <strain evidence="1">ZJU_SS_LIU_2023</strain>
    </source>
</reference>
<dbReference type="Proteomes" id="UP001239111">
    <property type="component" value="Chromosome 4"/>
</dbReference>
<comment type="caution">
    <text evidence="1">The sequence shown here is derived from an EMBL/GenBank/DDBJ whole genome shotgun (WGS) entry which is preliminary data.</text>
</comment>
<gene>
    <name evidence="1" type="ORF">QAD02_007701</name>
</gene>
<proteinExistence type="predicted"/>
<dbReference type="EMBL" id="CM056744">
    <property type="protein sequence ID" value="KAJ8666039.1"/>
    <property type="molecule type" value="Genomic_DNA"/>
</dbReference>
<organism evidence="1 2">
    <name type="scientific">Eretmocerus hayati</name>
    <dbReference type="NCBI Taxonomy" id="131215"/>
    <lineage>
        <taxon>Eukaryota</taxon>
        <taxon>Metazoa</taxon>
        <taxon>Ecdysozoa</taxon>
        <taxon>Arthropoda</taxon>
        <taxon>Hexapoda</taxon>
        <taxon>Insecta</taxon>
        <taxon>Pterygota</taxon>
        <taxon>Neoptera</taxon>
        <taxon>Endopterygota</taxon>
        <taxon>Hymenoptera</taxon>
        <taxon>Apocrita</taxon>
        <taxon>Proctotrupomorpha</taxon>
        <taxon>Chalcidoidea</taxon>
        <taxon>Aphelinidae</taxon>
        <taxon>Aphelininae</taxon>
        <taxon>Eretmocerus</taxon>
    </lineage>
</organism>
<keyword evidence="2" id="KW-1185">Reference proteome</keyword>
<evidence type="ECO:0000313" key="1">
    <source>
        <dbReference type="EMBL" id="KAJ8666039.1"/>
    </source>
</evidence>
<name>A0ACC2N4A9_9HYME</name>